<feature type="non-terminal residue" evidence="2">
    <location>
        <position position="234"/>
    </location>
</feature>
<dbReference type="SUPFAM" id="SSF49599">
    <property type="entry name" value="TRAF domain-like"/>
    <property type="match status" value="1"/>
</dbReference>
<evidence type="ECO:0000313" key="3">
    <source>
        <dbReference type="Proteomes" id="UP000836841"/>
    </source>
</evidence>
<proteinExistence type="predicted"/>
<protein>
    <recommendedName>
        <fullName evidence="1">MATH domain-containing protein</fullName>
    </recommendedName>
</protein>
<dbReference type="CDD" id="cd00121">
    <property type="entry name" value="MATH"/>
    <property type="match status" value="1"/>
</dbReference>
<dbReference type="PANTHER" id="PTHR46162:SF47">
    <property type="entry name" value="TRAF-LIKE FAMILY PROTEIN-RELATED"/>
    <property type="match status" value="1"/>
</dbReference>
<evidence type="ECO:0000259" key="1">
    <source>
        <dbReference type="PROSITE" id="PS50144"/>
    </source>
</evidence>
<reference evidence="2 3" key="1">
    <citation type="submission" date="2022-03" db="EMBL/GenBank/DDBJ databases">
        <authorList>
            <person name="Nunn A."/>
            <person name="Chopra R."/>
            <person name="Nunn A."/>
            <person name="Contreras Garrido A."/>
        </authorList>
    </citation>
    <scope>NUCLEOTIDE SEQUENCE [LARGE SCALE GENOMIC DNA]</scope>
</reference>
<dbReference type="PROSITE" id="PS50144">
    <property type="entry name" value="MATH"/>
    <property type="match status" value="1"/>
</dbReference>
<sequence>YLRQHFKAGENVLLIPIHSRSKNFPNLRNQLSSDGKYESRLFSSGGYNWRMVIYPKGNDNDFGIGFISMYVEIDTTSLTSKQPSEVFADLRFFVYNKKENKYFTIQDVESKSFNALRRVWGFPQVLSLDTFSDPINGYIFGDECEFGVDVIVAPSPTNWEVLSFDDKPSYPKFSWTLKNFSDLKDTFYKSSTTYWYKSKLGWGFSQFVSVAELPKAYLDKESMRRKFLDYIFSY</sequence>
<evidence type="ECO:0000313" key="2">
    <source>
        <dbReference type="EMBL" id="CAH2053054.1"/>
    </source>
</evidence>
<gene>
    <name evidence="2" type="ORF">TAV2_LOCUS10513</name>
</gene>
<feature type="non-terminal residue" evidence="2">
    <location>
        <position position="1"/>
    </location>
</feature>
<dbReference type="PANTHER" id="PTHR46162">
    <property type="entry name" value="TRAF-LIKE FAMILY PROTEIN"/>
    <property type="match status" value="1"/>
</dbReference>
<dbReference type="Pfam" id="PF22486">
    <property type="entry name" value="MATH_2"/>
    <property type="match status" value="1"/>
</dbReference>
<dbReference type="InterPro" id="IPR008974">
    <property type="entry name" value="TRAF-like"/>
</dbReference>
<accession>A0AAU9S102</accession>
<dbReference type="EMBL" id="OU466859">
    <property type="protein sequence ID" value="CAH2053054.1"/>
    <property type="molecule type" value="Genomic_DNA"/>
</dbReference>
<name>A0AAU9S102_THLAR</name>
<dbReference type="Gene3D" id="2.60.210.10">
    <property type="entry name" value="Apoptosis, Tumor Necrosis Factor Receptor Associated Protein 2, Chain A"/>
    <property type="match status" value="1"/>
</dbReference>
<dbReference type="InterPro" id="IPR002083">
    <property type="entry name" value="MATH/TRAF_dom"/>
</dbReference>
<keyword evidence="3" id="KW-1185">Reference proteome</keyword>
<dbReference type="AlphaFoldDB" id="A0AAU9S102"/>
<dbReference type="Proteomes" id="UP000836841">
    <property type="component" value="Chromosome 3"/>
</dbReference>
<feature type="domain" description="MATH" evidence="1">
    <location>
        <begin position="14"/>
        <end position="150"/>
    </location>
</feature>
<organism evidence="2 3">
    <name type="scientific">Thlaspi arvense</name>
    <name type="common">Field penny-cress</name>
    <dbReference type="NCBI Taxonomy" id="13288"/>
    <lineage>
        <taxon>Eukaryota</taxon>
        <taxon>Viridiplantae</taxon>
        <taxon>Streptophyta</taxon>
        <taxon>Embryophyta</taxon>
        <taxon>Tracheophyta</taxon>
        <taxon>Spermatophyta</taxon>
        <taxon>Magnoliopsida</taxon>
        <taxon>eudicotyledons</taxon>
        <taxon>Gunneridae</taxon>
        <taxon>Pentapetalae</taxon>
        <taxon>rosids</taxon>
        <taxon>malvids</taxon>
        <taxon>Brassicales</taxon>
        <taxon>Brassicaceae</taxon>
        <taxon>Thlaspideae</taxon>
        <taxon>Thlaspi</taxon>
    </lineage>
</organism>